<dbReference type="EMBL" id="VXIS01000095">
    <property type="protein sequence ID" value="KAA8905840.1"/>
    <property type="molecule type" value="Genomic_DNA"/>
</dbReference>
<evidence type="ECO:0000313" key="3">
    <source>
        <dbReference type="Proteomes" id="UP000326924"/>
    </source>
</evidence>
<feature type="compositionally biased region" description="Basic residues" evidence="1">
    <location>
        <begin position="265"/>
        <end position="274"/>
    </location>
</feature>
<dbReference type="Proteomes" id="UP000326924">
    <property type="component" value="Unassembled WGS sequence"/>
</dbReference>
<reference evidence="2 3" key="1">
    <citation type="submission" date="2019-09" db="EMBL/GenBank/DDBJ databases">
        <title>Draft genome of the ectomycorrhizal ascomycete Sphaerosporella brunnea.</title>
        <authorList>
            <consortium name="DOE Joint Genome Institute"/>
            <person name="Benucci G.M."/>
            <person name="Marozzi G."/>
            <person name="Antonielli L."/>
            <person name="Sanchez S."/>
            <person name="Marco P."/>
            <person name="Wang X."/>
            <person name="Falini L.B."/>
            <person name="Barry K."/>
            <person name="Haridas S."/>
            <person name="Lipzen A."/>
            <person name="Labutti K."/>
            <person name="Grigoriev I.V."/>
            <person name="Murat C."/>
            <person name="Martin F."/>
            <person name="Albertini E."/>
            <person name="Donnini D."/>
            <person name="Bonito G."/>
        </authorList>
    </citation>
    <scope>NUCLEOTIDE SEQUENCE [LARGE SCALE GENOMIC DNA]</scope>
    <source>
        <strain evidence="2 3">Sb_GMNB300</strain>
    </source>
</reference>
<sequence>MRVLMTRCVGQAWATFCQERREVVVKSFRQLGISLPINGSSDGELSIKGLSTARLMTAMMDWKTRGVPTGDAEDSEDSESESEVEDDEDDDGPLELMGLPPALESSILPEHGRGFGRRGRPRGSRTECGGRKSVPTGASEEPETSSITNYNSLSSAPFSERGRASGRRGGPRGSRTERGRRRKSASTGSSEEPETSSITNNDLPGSAPSPERGRGSGRRGRPHGSRTELSRRKSASTGPSAEPKTSSITNNDLPGSAPSPERGRASGRRGRPRGSRTERGGRRKSTSTGPSAEPRRSQTTTHLALRHLQSEVAAVDEEVDHVDRAQNVVEGNLLQPGLLKSRKPRQSQATTRLAQHCHAHSRWTALLVSSLPPKRFV</sequence>
<dbReference type="OrthoDB" id="5425741at2759"/>
<feature type="region of interest" description="Disordered" evidence="1">
    <location>
        <begin position="65"/>
        <end position="300"/>
    </location>
</feature>
<organism evidence="2 3">
    <name type="scientific">Sphaerosporella brunnea</name>
    <dbReference type="NCBI Taxonomy" id="1250544"/>
    <lineage>
        <taxon>Eukaryota</taxon>
        <taxon>Fungi</taxon>
        <taxon>Dikarya</taxon>
        <taxon>Ascomycota</taxon>
        <taxon>Pezizomycotina</taxon>
        <taxon>Pezizomycetes</taxon>
        <taxon>Pezizales</taxon>
        <taxon>Pyronemataceae</taxon>
        <taxon>Sphaerosporella</taxon>
    </lineage>
</organism>
<protein>
    <submittedName>
        <fullName evidence="2">Uncharacterized protein</fullName>
    </submittedName>
</protein>
<comment type="caution">
    <text evidence="2">The sequence shown here is derived from an EMBL/GenBank/DDBJ whole genome shotgun (WGS) entry which is preliminary data.</text>
</comment>
<evidence type="ECO:0000313" key="2">
    <source>
        <dbReference type="EMBL" id="KAA8905840.1"/>
    </source>
</evidence>
<dbReference type="AlphaFoldDB" id="A0A5J5EWY2"/>
<feature type="compositionally biased region" description="Low complexity" evidence="1">
    <location>
        <begin position="185"/>
        <end position="210"/>
    </location>
</feature>
<feature type="compositionally biased region" description="Polar residues" evidence="1">
    <location>
        <begin position="235"/>
        <end position="253"/>
    </location>
</feature>
<proteinExistence type="predicted"/>
<name>A0A5J5EWY2_9PEZI</name>
<keyword evidence="3" id="KW-1185">Reference proteome</keyword>
<evidence type="ECO:0000256" key="1">
    <source>
        <dbReference type="SAM" id="MobiDB-lite"/>
    </source>
</evidence>
<feature type="compositionally biased region" description="Basic residues" evidence="1">
    <location>
        <begin position="215"/>
        <end position="224"/>
    </location>
</feature>
<accession>A0A5J5EWY2</accession>
<feature type="compositionally biased region" description="Basic residues" evidence="1">
    <location>
        <begin position="114"/>
        <end position="123"/>
    </location>
</feature>
<gene>
    <name evidence="2" type="ORF">FN846DRAFT_949762</name>
</gene>
<feature type="compositionally biased region" description="Polar residues" evidence="1">
    <location>
        <begin position="144"/>
        <end position="157"/>
    </location>
</feature>
<dbReference type="InParanoid" id="A0A5J5EWY2"/>
<feature type="compositionally biased region" description="Acidic residues" evidence="1">
    <location>
        <begin position="71"/>
        <end position="93"/>
    </location>
</feature>